<dbReference type="Gene3D" id="3.40.50.720">
    <property type="entry name" value="NAD(P)-binding Rossmann-like Domain"/>
    <property type="match status" value="1"/>
</dbReference>
<dbReference type="InterPro" id="IPR002347">
    <property type="entry name" value="SDR_fam"/>
</dbReference>
<dbReference type="CDD" id="cd05325">
    <property type="entry name" value="carb_red_sniffer_like_SDR_c"/>
    <property type="match status" value="1"/>
</dbReference>
<dbReference type="Pfam" id="PF00106">
    <property type="entry name" value="adh_short"/>
    <property type="match status" value="1"/>
</dbReference>
<protein>
    <submittedName>
        <fullName evidence="1">Short-chain alcohol dehydrogenase-like protein</fullName>
    </submittedName>
</protein>
<dbReference type="PANTHER" id="PTHR45458">
    <property type="entry name" value="SHORT-CHAIN DEHYDROGENASE/REDUCTASE SDR"/>
    <property type="match status" value="1"/>
</dbReference>
<accession>A0A9P4PMF2</accession>
<dbReference type="PRINTS" id="PR00081">
    <property type="entry name" value="GDHRDH"/>
</dbReference>
<dbReference type="AlphaFoldDB" id="A0A9P4PMF2"/>
<dbReference type="InterPro" id="IPR052184">
    <property type="entry name" value="SDR_enzymes"/>
</dbReference>
<dbReference type="Proteomes" id="UP000799764">
    <property type="component" value="Unassembled WGS sequence"/>
</dbReference>
<comment type="caution">
    <text evidence="1">The sequence shown here is derived from an EMBL/GenBank/DDBJ whole genome shotgun (WGS) entry which is preliminary data.</text>
</comment>
<dbReference type="EMBL" id="MU001497">
    <property type="protein sequence ID" value="KAF2446687.1"/>
    <property type="molecule type" value="Genomic_DNA"/>
</dbReference>
<evidence type="ECO:0000313" key="1">
    <source>
        <dbReference type="EMBL" id="KAF2446687.1"/>
    </source>
</evidence>
<keyword evidence="2" id="KW-1185">Reference proteome</keyword>
<dbReference type="GO" id="GO:0016616">
    <property type="term" value="F:oxidoreductase activity, acting on the CH-OH group of donors, NAD or NADP as acceptor"/>
    <property type="evidence" value="ECO:0007669"/>
    <property type="project" value="TreeGrafter"/>
</dbReference>
<dbReference type="OrthoDB" id="5296at2759"/>
<evidence type="ECO:0000313" key="2">
    <source>
        <dbReference type="Proteomes" id="UP000799764"/>
    </source>
</evidence>
<dbReference type="InterPro" id="IPR036291">
    <property type="entry name" value="NAD(P)-bd_dom_sf"/>
</dbReference>
<name>A0A9P4PMF2_9PLEO</name>
<reference evidence="1" key="1">
    <citation type="journal article" date="2020" name="Stud. Mycol.">
        <title>101 Dothideomycetes genomes: a test case for predicting lifestyles and emergence of pathogens.</title>
        <authorList>
            <person name="Haridas S."/>
            <person name="Albert R."/>
            <person name="Binder M."/>
            <person name="Bloem J."/>
            <person name="Labutti K."/>
            <person name="Salamov A."/>
            <person name="Andreopoulos B."/>
            <person name="Baker S."/>
            <person name="Barry K."/>
            <person name="Bills G."/>
            <person name="Bluhm B."/>
            <person name="Cannon C."/>
            <person name="Castanera R."/>
            <person name="Culley D."/>
            <person name="Daum C."/>
            <person name="Ezra D."/>
            <person name="Gonzalez J."/>
            <person name="Henrissat B."/>
            <person name="Kuo A."/>
            <person name="Liang C."/>
            <person name="Lipzen A."/>
            <person name="Lutzoni F."/>
            <person name="Magnuson J."/>
            <person name="Mondo S."/>
            <person name="Nolan M."/>
            <person name="Ohm R."/>
            <person name="Pangilinan J."/>
            <person name="Park H.-J."/>
            <person name="Ramirez L."/>
            <person name="Alfaro M."/>
            <person name="Sun H."/>
            <person name="Tritt A."/>
            <person name="Yoshinaga Y."/>
            <person name="Zwiers L.-H."/>
            <person name="Turgeon B."/>
            <person name="Goodwin S."/>
            <person name="Spatafora J."/>
            <person name="Crous P."/>
            <person name="Grigoriev I."/>
        </authorList>
    </citation>
    <scope>NUCLEOTIDE SEQUENCE</scope>
    <source>
        <strain evidence="1">CBS 690.94</strain>
    </source>
</reference>
<gene>
    <name evidence="1" type="ORF">P171DRAFT_462114</name>
</gene>
<sequence length="229" mass="24166">MPLAVVTGANSGIGHAFAKLLINEGYTVIAADLTTTGPIASLACETHHLDVTSPTSITTFKSALGRRPIDLLLNIAGVMASPQKDALDTLTLHTLEHTFAVNTYGPLLLTQALLPYLLLATEPKVAVMSSRMGSIGDNASGGQYAYRASKAAVNAVFKSLAVDLRGKGVAVVLLHPGIVRTGMTVGEEGVGSQAVEADEAVGDLWRVLRVKGVQESGRWWHRSGEELPW</sequence>
<organism evidence="1 2">
    <name type="scientific">Karstenula rhodostoma CBS 690.94</name>
    <dbReference type="NCBI Taxonomy" id="1392251"/>
    <lineage>
        <taxon>Eukaryota</taxon>
        <taxon>Fungi</taxon>
        <taxon>Dikarya</taxon>
        <taxon>Ascomycota</taxon>
        <taxon>Pezizomycotina</taxon>
        <taxon>Dothideomycetes</taxon>
        <taxon>Pleosporomycetidae</taxon>
        <taxon>Pleosporales</taxon>
        <taxon>Massarineae</taxon>
        <taxon>Didymosphaeriaceae</taxon>
        <taxon>Karstenula</taxon>
    </lineage>
</organism>
<dbReference type="SUPFAM" id="SSF51735">
    <property type="entry name" value="NAD(P)-binding Rossmann-fold domains"/>
    <property type="match status" value="1"/>
</dbReference>
<proteinExistence type="predicted"/>
<dbReference type="PANTHER" id="PTHR45458:SF1">
    <property type="entry name" value="SHORT CHAIN DEHYDROGENASE"/>
    <property type="match status" value="1"/>
</dbReference>